<keyword evidence="7" id="KW-1185">Reference proteome</keyword>
<dbReference type="InterPro" id="IPR008995">
    <property type="entry name" value="Mo/tungstate-bd_C_term_dom"/>
</dbReference>
<dbReference type="GO" id="GO:0043190">
    <property type="term" value="C:ATP-binding cassette (ABC) transporter complex"/>
    <property type="evidence" value="ECO:0007669"/>
    <property type="project" value="TreeGrafter"/>
</dbReference>
<dbReference type="PANTHER" id="PTHR43553">
    <property type="entry name" value="HEAVY METAL TRANSPORTER"/>
    <property type="match status" value="1"/>
</dbReference>
<dbReference type="Proteomes" id="UP000276223">
    <property type="component" value="Unassembled WGS sequence"/>
</dbReference>
<feature type="domain" description="ABC transporter" evidence="5">
    <location>
        <begin position="18"/>
        <end position="251"/>
    </location>
</feature>
<reference evidence="6 7" key="1">
    <citation type="submission" date="2018-11" db="EMBL/GenBank/DDBJ databases">
        <title>Genomic Encyclopedia of Type Strains, Phase IV (KMG-IV): sequencing the most valuable type-strain genomes for metagenomic binning, comparative biology and taxonomic classification.</title>
        <authorList>
            <person name="Goeker M."/>
        </authorList>
    </citation>
    <scope>NUCLEOTIDE SEQUENCE [LARGE SCALE GENOMIC DNA]</scope>
    <source>
        <strain evidence="6 7">DSM 22027</strain>
    </source>
</reference>
<dbReference type="PANTHER" id="PTHR43553:SF24">
    <property type="entry name" value="ENERGY-COUPLING FACTOR TRANSPORTER ATP-BINDING PROTEIN ECFA1"/>
    <property type="match status" value="1"/>
</dbReference>
<dbReference type="AlphaFoldDB" id="A0A3N1VKI0"/>
<evidence type="ECO:0000256" key="4">
    <source>
        <dbReference type="ARBA" id="ARBA00022840"/>
    </source>
</evidence>
<dbReference type="InterPro" id="IPR003593">
    <property type="entry name" value="AAA+_ATPase"/>
</dbReference>
<evidence type="ECO:0000313" key="6">
    <source>
        <dbReference type="EMBL" id="ROR03316.1"/>
    </source>
</evidence>
<accession>A0A3N1VKI0</accession>
<keyword evidence="4 6" id="KW-0067">ATP-binding</keyword>
<dbReference type="Pfam" id="PF00005">
    <property type="entry name" value="ABC_tran"/>
    <property type="match status" value="1"/>
</dbReference>
<dbReference type="InterPro" id="IPR027417">
    <property type="entry name" value="P-loop_NTPase"/>
</dbReference>
<dbReference type="InterPro" id="IPR003439">
    <property type="entry name" value="ABC_transporter-like_ATP-bd"/>
</dbReference>
<dbReference type="InterPro" id="IPR050095">
    <property type="entry name" value="ECF_ABC_transporter_ATP-bd"/>
</dbReference>
<gene>
    <name evidence="6" type="ORF">EDC27_0583</name>
</gene>
<dbReference type="SMART" id="SM00382">
    <property type="entry name" value="AAA"/>
    <property type="match status" value="1"/>
</dbReference>
<dbReference type="SUPFAM" id="SSF50331">
    <property type="entry name" value="MOP-like"/>
    <property type="match status" value="1"/>
</dbReference>
<dbReference type="CDD" id="cd03225">
    <property type="entry name" value="ABC_cobalt_CbiO_domain1"/>
    <property type="match status" value="1"/>
</dbReference>
<dbReference type="EMBL" id="RJVA01000009">
    <property type="protein sequence ID" value="ROR03316.1"/>
    <property type="molecule type" value="Genomic_DNA"/>
</dbReference>
<evidence type="ECO:0000256" key="2">
    <source>
        <dbReference type="ARBA" id="ARBA00022448"/>
    </source>
</evidence>
<dbReference type="SUPFAM" id="SSF52540">
    <property type="entry name" value="P-loop containing nucleoside triphosphate hydrolases"/>
    <property type="match status" value="1"/>
</dbReference>
<keyword evidence="2" id="KW-0813">Transport</keyword>
<sequence length="355" mass="39086">MEAMPAREFTPSSGMPLYVLDGILQVYGGRPVLSVDRWSVPQGCVLGLVGPNGSGKSTLLRLLAFVESPAQGTLWFQGCCVSRREARNLRRIVTLLPQDPYLLDRSVADNVAYGLRVRGVHGGDRKARVREALRWVGLDPNLFELRRVQALSGGEARRVALAARLVLQPRVLLLDEPTAEIDVESARLVRRAALKARSAWGTTVIITSHDWGWLLGLCDQVYHMHAGHLVGPAPVNCFDGPWRVDTDGRVWKDVGAGQRLVLPAPESLTATAVVEAEHVQIFTHRPEDIGVQENLFHGIVTGLAVYGHDERLLVTVRLAERILLASVSGDQRRAHGLQPGLGVFAWVPSDRCRWL</sequence>
<dbReference type="GO" id="GO:0005524">
    <property type="term" value="F:ATP binding"/>
    <property type="evidence" value="ECO:0007669"/>
    <property type="project" value="UniProtKB-KW"/>
</dbReference>
<evidence type="ECO:0000313" key="7">
    <source>
        <dbReference type="Proteomes" id="UP000276223"/>
    </source>
</evidence>
<name>A0A3N1VKI0_9BACT</name>
<comment type="similarity">
    <text evidence="1">Belongs to the ABC transporter superfamily.</text>
</comment>
<keyword evidence="3" id="KW-0547">Nucleotide-binding</keyword>
<dbReference type="GO" id="GO:0016887">
    <property type="term" value="F:ATP hydrolysis activity"/>
    <property type="evidence" value="ECO:0007669"/>
    <property type="project" value="InterPro"/>
</dbReference>
<dbReference type="InterPro" id="IPR015856">
    <property type="entry name" value="ABC_transpr_CbiO/EcfA_su"/>
</dbReference>
<dbReference type="GO" id="GO:0042626">
    <property type="term" value="F:ATPase-coupled transmembrane transporter activity"/>
    <property type="evidence" value="ECO:0007669"/>
    <property type="project" value="TreeGrafter"/>
</dbReference>
<evidence type="ECO:0000259" key="5">
    <source>
        <dbReference type="PROSITE" id="PS50893"/>
    </source>
</evidence>
<evidence type="ECO:0000256" key="3">
    <source>
        <dbReference type="ARBA" id="ARBA00022741"/>
    </source>
</evidence>
<protein>
    <submittedName>
        <fullName evidence="6">Tungstate transport system ATP-binding protein</fullName>
    </submittedName>
</protein>
<dbReference type="PROSITE" id="PS50893">
    <property type="entry name" value="ABC_TRANSPORTER_2"/>
    <property type="match status" value="1"/>
</dbReference>
<organism evidence="6 7">
    <name type="scientific">Desulfosoma caldarium</name>
    <dbReference type="NCBI Taxonomy" id="610254"/>
    <lineage>
        <taxon>Bacteria</taxon>
        <taxon>Pseudomonadati</taxon>
        <taxon>Thermodesulfobacteriota</taxon>
        <taxon>Syntrophobacteria</taxon>
        <taxon>Syntrophobacterales</taxon>
        <taxon>Syntrophobacteraceae</taxon>
        <taxon>Desulfosoma</taxon>
    </lineage>
</organism>
<proteinExistence type="inferred from homology"/>
<evidence type="ECO:0000256" key="1">
    <source>
        <dbReference type="ARBA" id="ARBA00005417"/>
    </source>
</evidence>
<comment type="caution">
    <text evidence="6">The sequence shown here is derived from an EMBL/GenBank/DDBJ whole genome shotgun (WGS) entry which is preliminary data.</text>
</comment>
<dbReference type="Gene3D" id="3.40.50.300">
    <property type="entry name" value="P-loop containing nucleotide triphosphate hydrolases"/>
    <property type="match status" value="1"/>
</dbReference>